<gene>
    <name evidence="1" type="ORF">MEDL_16378</name>
</gene>
<evidence type="ECO:0000313" key="2">
    <source>
        <dbReference type="Proteomes" id="UP000683360"/>
    </source>
</evidence>
<accession>A0A8S3QYE1</accession>
<keyword evidence="2" id="KW-1185">Reference proteome</keyword>
<dbReference type="AlphaFoldDB" id="A0A8S3QYE1"/>
<dbReference type="OrthoDB" id="5962960at2759"/>
<comment type="caution">
    <text evidence="1">The sequence shown here is derived from an EMBL/GenBank/DDBJ whole genome shotgun (WGS) entry which is preliminary data.</text>
</comment>
<evidence type="ECO:0000313" key="1">
    <source>
        <dbReference type="EMBL" id="CAG2201781.1"/>
    </source>
</evidence>
<reference evidence="1" key="1">
    <citation type="submission" date="2021-03" db="EMBL/GenBank/DDBJ databases">
        <authorList>
            <person name="Bekaert M."/>
        </authorList>
    </citation>
    <scope>NUCLEOTIDE SEQUENCE</scope>
</reference>
<sequence>MTEWSDLERSGKLLDNLIVNLLDKVQGLSLTNHKDFVLQIMEKFDIIVRPLGDKTKQCMYMPCMIKAVNMNVIARDIGNKDCKKTSWFCLQFDFLPPSYFNHILVSFVKQNKLWIGRDNRLGIYRNVGVFSLNSSGSKVLLICLLENSIAMQVWQWKCGEHDCYSDIKNKLLDLVNSIKLRYRININYEKHFKCSDGFCQENDARVKVDVVIENVEYYCSNTRACIQAQKSTAVG</sequence>
<dbReference type="Proteomes" id="UP000683360">
    <property type="component" value="Unassembled WGS sequence"/>
</dbReference>
<organism evidence="1 2">
    <name type="scientific">Mytilus edulis</name>
    <name type="common">Blue mussel</name>
    <dbReference type="NCBI Taxonomy" id="6550"/>
    <lineage>
        <taxon>Eukaryota</taxon>
        <taxon>Metazoa</taxon>
        <taxon>Spiralia</taxon>
        <taxon>Lophotrochozoa</taxon>
        <taxon>Mollusca</taxon>
        <taxon>Bivalvia</taxon>
        <taxon>Autobranchia</taxon>
        <taxon>Pteriomorphia</taxon>
        <taxon>Mytilida</taxon>
        <taxon>Mytiloidea</taxon>
        <taxon>Mytilidae</taxon>
        <taxon>Mytilinae</taxon>
        <taxon>Mytilus</taxon>
    </lineage>
</organism>
<dbReference type="EMBL" id="CAJPWZ010000866">
    <property type="protein sequence ID" value="CAG2201781.1"/>
    <property type="molecule type" value="Genomic_DNA"/>
</dbReference>
<proteinExistence type="predicted"/>
<name>A0A8S3QYE1_MYTED</name>
<protein>
    <submittedName>
        <fullName evidence="1">Uncharacterized protein</fullName>
    </submittedName>
</protein>